<dbReference type="EMBL" id="BAAADM010000023">
    <property type="protein sequence ID" value="GAA0434984.1"/>
    <property type="molecule type" value="Genomic_DNA"/>
</dbReference>
<sequence>MRSVEDIEELLEQLEKYTADELEAQDLDFKEWISRSFNDNVKVIIKMAVCMANGGGGHIVFGIADKVQKRKNAIRGVPNDLDFYDLQNKVYTKTDPHLLPSFKEIAVPEGTGTLLVISVTGEMAPYTATDGSGTVRKGKECLPLTGSLRKEMASSSLNTDMTAELVKENWETVVSATAMEKVRESMASNNAPTELRELNDFDLLQSIGALKDNFLTKGGLLVFGKSEIIERVIPEYRWSYRKMQSDTDYVLRDDGHQPIPIALYELERYLATDNRIVTVESGLFHHEYSTYPNIAIREALLNAFGHRDYRIHGSVMLKQYNEKLILTNPGAFMGGINSENILHHPSVTRNNHLMDLLDRLKLVNRSNLGVPRIYSALLIEGKEPPIYSEIGNSIELTLISSPLYPNFRTFITNLQKQHIQLDVDELIILQYLIRHEQIDTSTAAHIAQRKLDHARELLSKLANHYRLIEPVGRGKGRYYILSKATSDALKQEMSYERQVALDDEAAKMRILTLLKDQDLSNHDIRQMTGWNRKKVHKIIKDLEPSGVRIAGKGRGTKYTLHSNIEND</sequence>
<dbReference type="InterPro" id="IPR038461">
    <property type="entry name" value="Schlafen_AlbA_2_dom_sf"/>
</dbReference>
<comment type="caution">
    <text evidence="2">The sequence shown here is derived from an EMBL/GenBank/DDBJ whole genome shotgun (WGS) entry which is preliminary data.</text>
</comment>
<gene>
    <name evidence="2" type="ORF">GCM10008983_09460</name>
</gene>
<evidence type="ECO:0000259" key="1">
    <source>
        <dbReference type="Pfam" id="PF04326"/>
    </source>
</evidence>
<keyword evidence="3" id="KW-1185">Reference proteome</keyword>
<accession>A0ABN0Z6L3</accession>
<dbReference type="Proteomes" id="UP001501459">
    <property type="component" value="Unassembled WGS sequence"/>
</dbReference>
<dbReference type="RefSeq" id="WP_343751510.1">
    <property type="nucleotide sequence ID" value="NZ_BAAADM010000023.1"/>
</dbReference>
<feature type="domain" description="Schlafen AlbA-2" evidence="1">
    <location>
        <begin position="23"/>
        <end position="144"/>
    </location>
</feature>
<proteinExistence type="predicted"/>
<evidence type="ECO:0000313" key="3">
    <source>
        <dbReference type="Proteomes" id="UP001501459"/>
    </source>
</evidence>
<dbReference type="Pfam" id="PF04326">
    <property type="entry name" value="SLFN_AlbA_2"/>
    <property type="match status" value="1"/>
</dbReference>
<dbReference type="Pfam" id="PF13749">
    <property type="entry name" value="HATPase_c_4"/>
    <property type="match status" value="1"/>
</dbReference>
<dbReference type="Gene3D" id="3.30.565.60">
    <property type="match status" value="1"/>
</dbReference>
<reference evidence="2 3" key="1">
    <citation type="journal article" date="2019" name="Int. J. Syst. Evol. Microbiol.">
        <title>The Global Catalogue of Microorganisms (GCM) 10K type strain sequencing project: providing services to taxonomists for standard genome sequencing and annotation.</title>
        <authorList>
            <consortium name="The Broad Institute Genomics Platform"/>
            <consortium name="The Broad Institute Genome Sequencing Center for Infectious Disease"/>
            <person name="Wu L."/>
            <person name="Ma J."/>
        </authorList>
    </citation>
    <scope>NUCLEOTIDE SEQUENCE [LARGE SCALE GENOMIC DNA]</scope>
    <source>
        <strain evidence="2 3">JCM 12149</strain>
    </source>
</reference>
<name>A0ABN0Z6L3_9BACI</name>
<dbReference type="PANTHER" id="PTHR30595">
    <property type="entry name" value="GLPR-RELATED TRANSCRIPTIONAL REPRESSOR"/>
    <property type="match status" value="1"/>
</dbReference>
<protein>
    <recommendedName>
        <fullName evidence="1">Schlafen AlbA-2 domain-containing protein</fullName>
    </recommendedName>
</protein>
<dbReference type="InterPro" id="IPR038475">
    <property type="entry name" value="RecG_C_sf"/>
</dbReference>
<organism evidence="2 3">
    <name type="scientific">Lentibacillus halophilus</name>
    <dbReference type="NCBI Taxonomy" id="295065"/>
    <lineage>
        <taxon>Bacteria</taxon>
        <taxon>Bacillati</taxon>
        <taxon>Bacillota</taxon>
        <taxon>Bacilli</taxon>
        <taxon>Bacillales</taxon>
        <taxon>Bacillaceae</taxon>
        <taxon>Lentibacillus</taxon>
    </lineage>
</organism>
<dbReference type="InterPro" id="IPR007421">
    <property type="entry name" value="Schlafen_AlbA_2_dom"/>
</dbReference>
<dbReference type="PANTHER" id="PTHR30595:SF6">
    <property type="entry name" value="SCHLAFEN ALBA-2 DOMAIN-CONTAINING PROTEIN"/>
    <property type="match status" value="1"/>
</dbReference>
<dbReference type="Gene3D" id="3.30.950.30">
    <property type="entry name" value="Schlafen, AAA domain"/>
    <property type="match status" value="1"/>
</dbReference>
<evidence type="ECO:0000313" key="2">
    <source>
        <dbReference type="EMBL" id="GAA0434984.1"/>
    </source>
</evidence>